<reference evidence="1 2" key="1">
    <citation type="submission" date="2013-06" db="EMBL/GenBank/DDBJ databases">
        <authorList>
            <person name="Weinstock G."/>
            <person name="Sodergren E."/>
            <person name="Lobos E.A."/>
            <person name="Fulton L."/>
            <person name="Fulton R."/>
            <person name="Courtney L."/>
            <person name="Fronick C."/>
            <person name="O'Laughlin M."/>
            <person name="Godfrey J."/>
            <person name="Wilson R.M."/>
            <person name="Miner T."/>
            <person name="Farmer C."/>
            <person name="Delehaunty K."/>
            <person name="Cordes M."/>
            <person name="Minx P."/>
            <person name="Tomlinson C."/>
            <person name="Chen J."/>
            <person name="Wollam A."/>
            <person name="Pepin K.H."/>
            <person name="Bhonagiri V."/>
            <person name="Zhang X."/>
            <person name="Warren W."/>
            <person name="Mitreva M."/>
            <person name="Mardis E.R."/>
            <person name="Wilson R.K."/>
        </authorList>
    </citation>
    <scope>NUCLEOTIDE SEQUENCE [LARGE SCALE GENOMIC DNA]</scope>
    <source>
        <strain evidence="1 2">ATCC 29099</strain>
    </source>
</reference>
<protein>
    <submittedName>
        <fullName evidence="1">Uncharacterized protein</fullName>
    </submittedName>
</protein>
<dbReference type="Proteomes" id="UP000016608">
    <property type="component" value="Unassembled WGS sequence"/>
</dbReference>
<dbReference type="EMBL" id="AWVJ01000099">
    <property type="protein sequence ID" value="ERK46779.1"/>
    <property type="molecule type" value="Genomic_DNA"/>
</dbReference>
<sequence>MAVSSGCRVLTLQGKDIEEIPYRIEVVQSTMNKGWHHETYIRPWL</sequence>
<proteinExistence type="predicted"/>
<accession>U2PSL4</accession>
<organism evidence="1 2">
    <name type="scientific">Eubacterium ramulus ATCC 29099</name>
    <dbReference type="NCBI Taxonomy" id="1256908"/>
    <lineage>
        <taxon>Bacteria</taxon>
        <taxon>Bacillati</taxon>
        <taxon>Bacillota</taxon>
        <taxon>Clostridia</taxon>
        <taxon>Eubacteriales</taxon>
        <taxon>Eubacteriaceae</taxon>
        <taxon>Eubacterium</taxon>
    </lineage>
</organism>
<name>U2PSL4_EUBRA</name>
<evidence type="ECO:0000313" key="1">
    <source>
        <dbReference type="EMBL" id="ERK46779.1"/>
    </source>
</evidence>
<gene>
    <name evidence="1" type="ORF">HMPREF0373_01639</name>
</gene>
<evidence type="ECO:0000313" key="2">
    <source>
        <dbReference type="Proteomes" id="UP000016608"/>
    </source>
</evidence>
<dbReference type="HOGENOM" id="CLU_3199989_0_0_9"/>
<keyword evidence="2" id="KW-1185">Reference proteome</keyword>
<comment type="caution">
    <text evidence="1">The sequence shown here is derived from an EMBL/GenBank/DDBJ whole genome shotgun (WGS) entry which is preliminary data.</text>
</comment>
<dbReference type="AlphaFoldDB" id="U2PSL4"/>